<dbReference type="GO" id="GO:0016787">
    <property type="term" value="F:hydrolase activity"/>
    <property type="evidence" value="ECO:0007669"/>
    <property type="project" value="UniProtKB-KW"/>
</dbReference>
<gene>
    <name evidence="1" type="ORF">DRP44_05045</name>
</gene>
<dbReference type="AlphaFoldDB" id="A0A660S7K7"/>
<comment type="caution">
    <text evidence="1">The sequence shown here is derived from an EMBL/GenBank/DDBJ whole genome shotgun (WGS) entry which is preliminary data.</text>
</comment>
<dbReference type="EMBL" id="QNBC01000060">
    <property type="protein sequence ID" value="RKX66000.1"/>
    <property type="molecule type" value="Genomic_DNA"/>
</dbReference>
<reference evidence="1 2" key="1">
    <citation type="submission" date="2018-06" db="EMBL/GenBank/DDBJ databases">
        <title>Extensive metabolic versatility and redundancy in microbially diverse, dynamic hydrothermal sediments.</title>
        <authorList>
            <person name="Dombrowski N."/>
            <person name="Teske A."/>
            <person name="Baker B.J."/>
        </authorList>
    </citation>
    <scope>NUCLEOTIDE SEQUENCE [LARGE SCALE GENOMIC DNA]</scope>
    <source>
        <strain evidence="1">B35_G9</strain>
    </source>
</reference>
<dbReference type="PANTHER" id="PTHR43546:SF8">
    <property type="entry name" value="METALLO-BETA-LACTAMASE DOMAIN-CONTAINING PROTEIN"/>
    <property type="match status" value="1"/>
</dbReference>
<dbReference type="Pfam" id="PF13483">
    <property type="entry name" value="Lactamase_B_3"/>
    <property type="match status" value="1"/>
</dbReference>
<dbReference type="InterPro" id="IPR050114">
    <property type="entry name" value="UPF0173_UPF0282_UlaG_hydrolase"/>
</dbReference>
<organism evidence="1 2">
    <name type="scientific">candidate division TA06 bacterium</name>
    <dbReference type="NCBI Taxonomy" id="2250710"/>
    <lineage>
        <taxon>Bacteria</taxon>
        <taxon>Bacteria division TA06</taxon>
    </lineage>
</organism>
<evidence type="ECO:0000313" key="1">
    <source>
        <dbReference type="EMBL" id="RKX66000.1"/>
    </source>
</evidence>
<dbReference type="Gene3D" id="3.60.15.10">
    <property type="entry name" value="Ribonuclease Z/Hydroxyacylglutathione hydrolase-like"/>
    <property type="match status" value="1"/>
</dbReference>
<dbReference type="SUPFAM" id="SSF56281">
    <property type="entry name" value="Metallo-hydrolase/oxidoreductase"/>
    <property type="match status" value="1"/>
</dbReference>
<dbReference type="InterPro" id="IPR036866">
    <property type="entry name" value="RibonucZ/Hydroxyglut_hydro"/>
</dbReference>
<protein>
    <submittedName>
        <fullName evidence="1">MBL fold metallo-hydrolase</fullName>
    </submittedName>
</protein>
<sequence length="208" mass="23776">MLSRIKWLGHDTFMIDYENKVIYFDPYKLKEGLPKADYIFITHSHYDHFSREDIDKIVKNDTVFIGPEDVISEIKENKTVLAEIGKESKLDGFSFKSIPAYNTNKEFHPKEKKWVGYIVDIGNVKIYHAGDTDRIPEMKNLNVDIALLPVSGTYVMTAEEAAEAAMDIKPDIAIPMHYASIVGSTKDAERFAELLKDKIQVKIMEKEG</sequence>
<dbReference type="PANTHER" id="PTHR43546">
    <property type="entry name" value="UPF0173 METAL-DEPENDENT HYDROLASE MJ1163-RELATED"/>
    <property type="match status" value="1"/>
</dbReference>
<accession>A0A660S7K7</accession>
<proteinExistence type="predicted"/>
<evidence type="ECO:0000313" key="2">
    <source>
        <dbReference type="Proteomes" id="UP000282321"/>
    </source>
</evidence>
<dbReference type="Proteomes" id="UP000282321">
    <property type="component" value="Unassembled WGS sequence"/>
</dbReference>
<keyword evidence="1" id="KW-0378">Hydrolase</keyword>
<name>A0A660S7K7_UNCT6</name>